<organism evidence="2 3">
    <name type="scientific">Methylomagnum ishizawai</name>
    <dbReference type="NCBI Taxonomy" id="1760988"/>
    <lineage>
        <taxon>Bacteria</taxon>
        <taxon>Pseudomonadati</taxon>
        <taxon>Pseudomonadota</taxon>
        <taxon>Gammaproteobacteria</taxon>
        <taxon>Methylococcales</taxon>
        <taxon>Methylococcaceae</taxon>
        <taxon>Methylomagnum</taxon>
    </lineage>
</organism>
<dbReference type="AlphaFoldDB" id="A0A1Y6D5P6"/>
<dbReference type="Pfam" id="PF07042">
    <property type="entry name" value="TrfA"/>
    <property type="match status" value="1"/>
</dbReference>
<protein>
    <submittedName>
        <fullName evidence="2">TrfA protein</fullName>
    </submittedName>
</protein>
<dbReference type="OrthoDB" id="8481003at2"/>
<evidence type="ECO:0000313" key="3">
    <source>
        <dbReference type="Proteomes" id="UP000192923"/>
    </source>
</evidence>
<dbReference type="EMBL" id="FXAM01000008">
    <property type="protein sequence ID" value="SMF97931.1"/>
    <property type="molecule type" value="Genomic_DNA"/>
</dbReference>
<dbReference type="InterPro" id="IPR010751">
    <property type="entry name" value="TrfA"/>
</dbReference>
<name>A0A1Y6D5P6_9GAMM</name>
<sequence length="352" mass="40480">MNQYEEEDLTPRSEEEAAEMERDFRAAIEKSQQSEKGWRFGLPGNEEQDARLERVFRTAAARRMVAARELREKEEKRIAELIQLPLFPYPEATRIVSNDMARSALFSATQGADRKTLKDTVLATIDGIEIIFTGEQLNQDDHDLLMQLVDFARHKPFGEEVTVPANVILSALGLEKGKSQHEQLKAGMKRLLTPLVTIRNTKKRLTYYGHIIEEAVQDEASRYWIYKLNAKMRLLYDKSSFSQIEWEGRRGLKRKDLARWLQAFYATHADPFPLSVEFLHRMSGSSAKELWKFRENLRKALDALVGINFLLAWEIDAKSDLVSVQRAGKQKDNQLSLPHISHHLNQSGKGTQ</sequence>
<accession>A0A1Y6D5P6</accession>
<evidence type="ECO:0000313" key="2">
    <source>
        <dbReference type="EMBL" id="SMF97931.1"/>
    </source>
</evidence>
<keyword evidence="3" id="KW-1185">Reference proteome</keyword>
<proteinExistence type="predicted"/>
<evidence type="ECO:0000256" key="1">
    <source>
        <dbReference type="SAM" id="MobiDB-lite"/>
    </source>
</evidence>
<dbReference type="RefSeq" id="WP_085216932.1">
    <property type="nucleotide sequence ID" value="NZ_FXAM01000008.1"/>
</dbReference>
<feature type="compositionally biased region" description="Basic and acidic residues" evidence="1">
    <location>
        <begin position="9"/>
        <end position="20"/>
    </location>
</feature>
<dbReference type="Proteomes" id="UP000192923">
    <property type="component" value="Unassembled WGS sequence"/>
</dbReference>
<gene>
    <name evidence="2" type="ORF">SAMN02949497_0329</name>
</gene>
<dbReference type="STRING" id="1760988.SAMN02949497_0329"/>
<feature type="region of interest" description="Disordered" evidence="1">
    <location>
        <begin position="1"/>
        <end position="20"/>
    </location>
</feature>
<reference evidence="2 3" key="1">
    <citation type="submission" date="2016-12" db="EMBL/GenBank/DDBJ databases">
        <authorList>
            <person name="Song W.-J."/>
            <person name="Kurnit D.M."/>
        </authorList>
    </citation>
    <scope>NUCLEOTIDE SEQUENCE [LARGE SCALE GENOMIC DNA]</scope>
    <source>
        <strain evidence="2 3">175</strain>
    </source>
</reference>